<evidence type="ECO:0000313" key="1">
    <source>
        <dbReference type="EMBL" id="OGK21979.1"/>
    </source>
</evidence>
<protein>
    <submittedName>
        <fullName evidence="1">Uncharacterized protein</fullName>
    </submittedName>
</protein>
<accession>A0A1F7GS90</accession>
<reference evidence="1 2" key="1">
    <citation type="journal article" date="2016" name="Nat. Commun.">
        <title>Thousands of microbial genomes shed light on interconnected biogeochemical processes in an aquifer system.</title>
        <authorList>
            <person name="Anantharaman K."/>
            <person name="Brown C.T."/>
            <person name="Hug L.A."/>
            <person name="Sharon I."/>
            <person name="Castelle C.J."/>
            <person name="Probst A.J."/>
            <person name="Thomas B.C."/>
            <person name="Singh A."/>
            <person name="Wilkins M.J."/>
            <person name="Karaoz U."/>
            <person name="Brodie E.L."/>
            <person name="Williams K.H."/>
            <person name="Hubbard S.S."/>
            <person name="Banfield J.F."/>
        </authorList>
    </citation>
    <scope>NUCLEOTIDE SEQUENCE [LARGE SCALE GENOMIC DNA]</scope>
</reference>
<evidence type="ECO:0000313" key="2">
    <source>
        <dbReference type="Proteomes" id="UP000177026"/>
    </source>
</evidence>
<gene>
    <name evidence="1" type="ORF">A2866_02325</name>
</gene>
<proteinExistence type="predicted"/>
<dbReference type="Proteomes" id="UP000177026">
    <property type="component" value="Unassembled WGS sequence"/>
</dbReference>
<sequence>MVTRISERPIMEIKIRLETGDSNIKEYQRSNIKNQNLENKFMPLKRGKSNFFTSQGTASDGVRLSCDKNYVTEFNKKTIHIFTRDTYKN</sequence>
<name>A0A1F7GS90_9BACT</name>
<dbReference type="AlphaFoldDB" id="A0A1F7GS90"/>
<comment type="caution">
    <text evidence="1">The sequence shown here is derived from an EMBL/GenBank/DDBJ whole genome shotgun (WGS) entry which is preliminary data.</text>
</comment>
<organism evidence="1 2">
    <name type="scientific">Candidatus Roizmanbacteria bacterium RIFCSPHIGHO2_01_FULL_39_8</name>
    <dbReference type="NCBI Taxonomy" id="1802033"/>
    <lineage>
        <taxon>Bacteria</taxon>
        <taxon>Candidatus Roizmaniibacteriota</taxon>
    </lineage>
</organism>
<dbReference type="EMBL" id="MFZI01000010">
    <property type="protein sequence ID" value="OGK21979.1"/>
    <property type="molecule type" value="Genomic_DNA"/>
</dbReference>